<dbReference type="VEuPathDB" id="AmoebaDB:ACA1_325140"/>
<proteinExistence type="predicted"/>
<protein>
    <submittedName>
        <fullName evidence="2">Uncharacterized protein</fullName>
    </submittedName>
</protein>
<dbReference type="KEGG" id="acan:ACA1_325140"/>
<evidence type="ECO:0000313" key="2">
    <source>
        <dbReference type="EMBL" id="ELR14899.1"/>
    </source>
</evidence>
<dbReference type="AlphaFoldDB" id="L8GNY4"/>
<dbReference type="GeneID" id="14915507"/>
<dbReference type="Proteomes" id="UP000011083">
    <property type="component" value="Unassembled WGS sequence"/>
</dbReference>
<dbReference type="EMBL" id="KB008041">
    <property type="protein sequence ID" value="ELR14899.1"/>
    <property type="molecule type" value="Genomic_DNA"/>
</dbReference>
<dbReference type="RefSeq" id="XP_004336912.1">
    <property type="nucleotide sequence ID" value="XM_004336864.1"/>
</dbReference>
<name>L8GNY4_ACACF</name>
<gene>
    <name evidence="2" type="ORF">ACA1_325140</name>
</gene>
<organism evidence="2 3">
    <name type="scientific">Acanthamoeba castellanii (strain ATCC 30010 / Neff)</name>
    <dbReference type="NCBI Taxonomy" id="1257118"/>
    <lineage>
        <taxon>Eukaryota</taxon>
        <taxon>Amoebozoa</taxon>
        <taxon>Discosea</taxon>
        <taxon>Longamoebia</taxon>
        <taxon>Centramoebida</taxon>
        <taxon>Acanthamoebidae</taxon>
        <taxon>Acanthamoeba</taxon>
    </lineage>
</organism>
<reference evidence="2 3" key="1">
    <citation type="journal article" date="2013" name="Genome Biol.">
        <title>Genome of Acanthamoeba castellanii highlights extensive lateral gene transfer and early evolution of tyrosine kinase signaling.</title>
        <authorList>
            <person name="Clarke M."/>
            <person name="Lohan A.J."/>
            <person name="Liu B."/>
            <person name="Lagkouvardos I."/>
            <person name="Roy S."/>
            <person name="Zafar N."/>
            <person name="Bertelli C."/>
            <person name="Schilde C."/>
            <person name="Kianianmomeni A."/>
            <person name="Burglin T.R."/>
            <person name="Frech C."/>
            <person name="Turcotte B."/>
            <person name="Kopec K.O."/>
            <person name="Synnott J.M."/>
            <person name="Choo C."/>
            <person name="Paponov I."/>
            <person name="Finkler A."/>
            <person name="Soon Heng Tan C."/>
            <person name="Hutchins A.P."/>
            <person name="Weinmeier T."/>
            <person name="Rattei T."/>
            <person name="Chu J.S."/>
            <person name="Gimenez G."/>
            <person name="Irimia M."/>
            <person name="Rigden D.J."/>
            <person name="Fitzpatrick D.A."/>
            <person name="Lorenzo-Morales J."/>
            <person name="Bateman A."/>
            <person name="Chiu C.H."/>
            <person name="Tang P."/>
            <person name="Hegemann P."/>
            <person name="Fromm H."/>
            <person name="Raoult D."/>
            <person name="Greub G."/>
            <person name="Miranda-Saavedra D."/>
            <person name="Chen N."/>
            <person name="Nash P."/>
            <person name="Ginger M.L."/>
            <person name="Horn M."/>
            <person name="Schaap P."/>
            <person name="Caler L."/>
            <person name="Loftus B."/>
        </authorList>
    </citation>
    <scope>NUCLEOTIDE SEQUENCE [LARGE SCALE GENOMIC DNA]</scope>
    <source>
        <strain evidence="2 3">Neff</strain>
    </source>
</reference>
<evidence type="ECO:0000256" key="1">
    <source>
        <dbReference type="SAM" id="MobiDB-lite"/>
    </source>
</evidence>
<evidence type="ECO:0000313" key="3">
    <source>
        <dbReference type="Proteomes" id="UP000011083"/>
    </source>
</evidence>
<feature type="region of interest" description="Disordered" evidence="1">
    <location>
        <begin position="211"/>
        <end position="235"/>
    </location>
</feature>
<keyword evidence="3" id="KW-1185">Reference proteome</keyword>
<sequence>MDGTDPDQVARAILSHLRDAAPQGDAAKRNARLRSLLRDLKLGEGVGRALLAVSRDLGLRRTGRLLPLLYSSQEKGSINRLTYLLLTLAHGHIQQGDKEPKDLTKALGLLTNGVVETWEAEDIPLQGALTFARAIVSPDEQDVAKLLRVIPRSSYFSLAEGKEYQPGSIEWSPRELGGLVGQLKHERAERRDLEFFMDILVKEGGWGREKSVAPAEATSDSPATTTQRKDLPKSSKPTVAYDLDYVPKVVGPALAPFFDYWGNQDYATVIQCLITAFSQHAVATYGQQTLTKEQYHDFCMEMMAQTAISSKPTVGMLHYMINDITSGWEEHDVDALSTRLEARMKPHSFFRRWFRKLFNQPTPN</sequence>
<accession>L8GNY4</accession>